<protein>
    <submittedName>
        <fullName evidence="1">Uncharacterized protein</fullName>
    </submittedName>
</protein>
<accession>A0A380PBB6</accession>
<evidence type="ECO:0000313" key="1">
    <source>
        <dbReference type="EMBL" id="SUP62385.1"/>
    </source>
</evidence>
<proteinExistence type="predicted"/>
<sequence>MCLREGGWSGAVVGGCARAATGPAGAGRLVGGGTGPRPVGDAGDAYAAGTQPCWFDAHSGGTVRLT</sequence>
<gene>
    <name evidence="1" type="ORF">NCTC7807_05550</name>
</gene>
<organism evidence="1 2">
    <name type="scientific">Streptomyces griseus</name>
    <dbReference type="NCBI Taxonomy" id="1911"/>
    <lineage>
        <taxon>Bacteria</taxon>
        <taxon>Bacillati</taxon>
        <taxon>Actinomycetota</taxon>
        <taxon>Actinomycetes</taxon>
        <taxon>Kitasatosporales</taxon>
        <taxon>Streptomycetaceae</taxon>
        <taxon>Streptomyces</taxon>
    </lineage>
</organism>
<name>A0A380PBB6_STRGR</name>
<dbReference type="Proteomes" id="UP000254150">
    <property type="component" value="Unassembled WGS sequence"/>
</dbReference>
<reference evidence="1 2" key="1">
    <citation type="submission" date="2018-06" db="EMBL/GenBank/DDBJ databases">
        <authorList>
            <consortium name="Pathogen Informatics"/>
            <person name="Doyle S."/>
        </authorList>
    </citation>
    <scope>NUCLEOTIDE SEQUENCE [LARGE SCALE GENOMIC DNA]</scope>
    <source>
        <strain evidence="1 2">NCTC7807</strain>
    </source>
</reference>
<dbReference type="AlphaFoldDB" id="A0A380PBB6"/>
<evidence type="ECO:0000313" key="2">
    <source>
        <dbReference type="Proteomes" id="UP000254150"/>
    </source>
</evidence>
<dbReference type="EMBL" id="UHID01000009">
    <property type="protein sequence ID" value="SUP62385.1"/>
    <property type="molecule type" value="Genomic_DNA"/>
</dbReference>
<dbReference type="PROSITE" id="PS51257">
    <property type="entry name" value="PROKAR_LIPOPROTEIN"/>
    <property type="match status" value="1"/>
</dbReference>